<feature type="domain" description="Response regulatory" evidence="16">
    <location>
        <begin position="793"/>
        <end position="912"/>
    </location>
</feature>
<dbReference type="SUPFAM" id="SSF52172">
    <property type="entry name" value="CheY-like"/>
    <property type="match status" value="1"/>
</dbReference>
<sequence length="1126" mass="123807">MGLEHMAFDWLSQFFISSQDSLLLNVYYNPLLVTISILIAIFAAFMAFQVTTQAVQSQSRSRQQIMLLTGSLVLGGGVWSMHFIGMLAFDLCSPVSYDFGLTALSLLPSIGASWVALNLLSKPSFQFSQVLLSGTLVGAGIGTMHYVGMAAMEMAPLLRYDPWIFALSIVVAVLLAIIALWVRTGLNQLISSHMSTITSNFIASIVMGLAISGMHYTGMAAARFVRPEGLELSQQTSEISFYLALGVSVITTAIICLVLIVNVIFKYKDLSLLAKSNEDRMRAMMNTAVDGIITIDGQGIIVNVNKAVTTILGWSPAELLGANVKKIVPEAIRSHHDGYLARYAQTREAQIIGTGREVEAQHKAGHLVPVRLSIGHVMQGKAHYFVGFISDLSQRNEMEQELKNNEAKFRSLITNIPGIAYRCKSTEGWPMVFISDAVQNITGYPAEDFELPHPKRFFSDLYHPDDIETVYAQAQPPTFSMEYRIIRADGGVRWLFEHGNYILDETSKEVWIDGFLMDITERKEMEQDLVTAKNNAEQAAAARAAFLANMSHEIRTPMNAIIGFSDILLESVLDIEQQKQLSTINRSAKSLLHLLNDVLDSAKLDKGKLELENRVFCLTDEIDTVISTLWLQAKKQRLSLEVDVAPTMAANFIGSPERIRQVLINLIGNAVKFTCEGMVTVRVFAQDTTQDTTQSTTQVTFEIIDTGIGMSPEQLNRVFEAFAQADASMSRKYGGTGLGTTISKQLVELMGGELTAESTLGQGSTFRFTIPLQPSSELLSPQRADNGSLPPLTLLVVDDIQQNIDLLSVWLTRQGHKVIAARDGEQALLRMQKADIDITLMDLQMPVMDGLTAAKMRREQEAESQLPHMPIIALTASVLEQDKSAAEQAGMDGFANKPIDFALLTREIARVLQLNPPQAEFESLPLVSTLLVDEAKGVKLWGSKPLFIKELMKFIAQWPEKTQALQQAMSGQDTATIKLLSHSLKGVSGNLGLLQWMAHFGQLEQLAQAESPSREAMEAIVAQISDSLVEIGDYIESTTVPAAAVSAAVHAGTGDPAQLLTHIDALLASIAHHSFEESDLEALTARIDESLRLRVAIIAEALDNFDFDIAHNELTELRRFITANKE</sequence>
<dbReference type="NCBIfam" id="TIGR00229">
    <property type="entry name" value="sensory_box"/>
    <property type="match status" value="2"/>
</dbReference>
<comment type="catalytic activity">
    <reaction evidence="1">
        <text>ATP + protein L-histidine = ADP + protein N-phospho-L-histidine.</text>
        <dbReference type="EC" id="2.7.13.3"/>
    </reaction>
</comment>
<name>A0ABV4VJH3_9GAMM</name>
<dbReference type="EC" id="2.7.13.3" evidence="3"/>
<protein>
    <recommendedName>
        <fullName evidence="3">histidine kinase</fullName>
        <ecNumber evidence="3">2.7.13.3</ecNumber>
    </recommendedName>
</protein>
<evidence type="ECO:0000256" key="6">
    <source>
        <dbReference type="ARBA" id="ARBA00022692"/>
    </source>
</evidence>
<dbReference type="SMART" id="SM00388">
    <property type="entry name" value="HisKA"/>
    <property type="match status" value="1"/>
</dbReference>
<accession>A0ABV4VJH3</accession>
<dbReference type="InterPro" id="IPR005330">
    <property type="entry name" value="MHYT_dom"/>
</dbReference>
<evidence type="ECO:0000256" key="5">
    <source>
        <dbReference type="ARBA" id="ARBA00022553"/>
    </source>
</evidence>
<feature type="transmembrane region" description="Helical" evidence="14">
    <location>
        <begin position="27"/>
        <end position="45"/>
    </location>
</feature>
<feature type="modified residue" description="Phosphohistidine" evidence="12">
    <location>
        <position position="982"/>
    </location>
</feature>
<keyword evidence="11 14" id="KW-0472">Membrane</keyword>
<feature type="transmembrane region" description="Helical" evidence="14">
    <location>
        <begin position="239"/>
        <end position="265"/>
    </location>
</feature>
<dbReference type="PROSITE" id="PS50924">
    <property type="entry name" value="MHYT"/>
    <property type="match status" value="1"/>
</dbReference>
<evidence type="ECO:0000259" key="19">
    <source>
        <dbReference type="PROSITE" id="PS50894"/>
    </source>
</evidence>
<evidence type="ECO:0000256" key="8">
    <source>
        <dbReference type="ARBA" id="ARBA00022840"/>
    </source>
</evidence>
<evidence type="ECO:0000313" key="21">
    <source>
        <dbReference type="EMBL" id="MFB2620468.1"/>
    </source>
</evidence>
<evidence type="ECO:0000256" key="3">
    <source>
        <dbReference type="ARBA" id="ARBA00012438"/>
    </source>
</evidence>
<feature type="transmembrane region" description="Helical" evidence="14">
    <location>
        <begin position="194"/>
        <end position="219"/>
    </location>
</feature>
<dbReference type="PANTHER" id="PTHR45339:SF1">
    <property type="entry name" value="HYBRID SIGNAL TRANSDUCTION HISTIDINE KINASE J"/>
    <property type="match status" value="1"/>
</dbReference>
<dbReference type="InterPro" id="IPR003661">
    <property type="entry name" value="HisK_dim/P_dom"/>
</dbReference>
<comment type="subcellular location">
    <subcellularLocation>
        <location evidence="2">Cell membrane</location>
        <topology evidence="2">Multi-pass membrane protein</topology>
    </subcellularLocation>
</comment>
<feature type="transmembrane region" description="Helical" evidence="14">
    <location>
        <begin position="65"/>
        <end position="89"/>
    </location>
</feature>
<dbReference type="InterPro" id="IPR003594">
    <property type="entry name" value="HATPase_dom"/>
</dbReference>
<dbReference type="Pfam" id="PF03707">
    <property type="entry name" value="MHYT"/>
    <property type="match status" value="3"/>
</dbReference>
<evidence type="ECO:0000256" key="7">
    <source>
        <dbReference type="ARBA" id="ARBA00022741"/>
    </source>
</evidence>
<dbReference type="Pfam" id="PF01627">
    <property type="entry name" value="Hpt"/>
    <property type="match status" value="1"/>
</dbReference>
<dbReference type="InterPro" id="IPR005467">
    <property type="entry name" value="His_kinase_dom"/>
</dbReference>
<evidence type="ECO:0000256" key="2">
    <source>
        <dbReference type="ARBA" id="ARBA00004651"/>
    </source>
</evidence>
<dbReference type="SMART" id="SM00091">
    <property type="entry name" value="PAS"/>
    <property type="match status" value="2"/>
</dbReference>
<dbReference type="PROSITE" id="PS50112">
    <property type="entry name" value="PAS"/>
    <property type="match status" value="2"/>
</dbReference>
<dbReference type="InterPro" id="IPR013655">
    <property type="entry name" value="PAS_fold_3"/>
</dbReference>
<dbReference type="Pfam" id="PF00072">
    <property type="entry name" value="Response_reg"/>
    <property type="match status" value="1"/>
</dbReference>
<dbReference type="CDD" id="cd17546">
    <property type="entry name" value="REC_hyHK_CKI1_RcsC-like"/>
    <property type="match status" value="1"/>
</dbReference>
<dbReference type="InterPro" id="IPR036890">
    <property type="entry name" value="HATPase_C_sf"/>
</dbReference>
<evidence type="ECO:0000259" key="20">
    <source>
        <dbReference type="PROSITE" id="PS50924"/>
    </source>
</evidence>
<feature type="transmembrane region" description="Helical" evidence="14">
    <location>
        <begin position="163"/>
        <end position="182"/>
    </location>
</feature>
<gene>
    <name evidence="21" type="ORF">ACE02W_11670</name>
</gene>
<dbReference type="CDD" id="cd00130">
    <property type="entry name" value="PAS"/>
    <property type="match status" value="2"/>
</dbReference>
<dbReference type="Gene3D" id="3.40.50.2300">
    <property type="match status" value="1"/>
</dbReference>
<dbReference type="InterPro" id="IPR000014">
    <property type="entry name" value="PAS"/>
</dbReference>
<dbReference type="EMBL" id="JBHFGU010000003">
    <property type="protein sequence ID" value="MFB2620468.1"/>
    <property type="molecule type" value="Genomic_DNA"/>
</dbReference>
<organism evidence="21 22">
    <name type="scientific">Shewanella mangrovisoli</name>
    <dbReference type="NCBI Taxonomy" id="2864211"/>
    <lineage>
        <taxon>Bacteria</taxon>
        <taxon>Pseudomonadati</taxon>
        <taxon>Pseudomonadota</taxon>
        <taxon>Gammaproteobacteria</taxon>
        <taxon>Alteromonadales</taxon>
        <taxon>Shewanellaceae</taxon>
        <taxon>Shewanella</taxon>
    </lineage>
</organism>
<evidence type="ECO:0000256" key="14">
    <source>
        <dbReference type="PROSITE-ProRule" id="PRU00244"/>
    </source>
</evidence>
<dbReference type="PANTHER" id="PTHR45339">
    <property type="entry name" value="HYBRID SIGNAL TRANSDUCTION HISTIDINE KINASE J"/>
    <property type="match status" value="1"/>
</dbReference>
<dbReference type="PROSITE" id="PS50109">
    <property type="entry name" value="HIS_KIN"/>
    <property type="match status" value="1"/>
</dbReference>
<dbReference type="SMART" id="SM00086">
    <property type="entry name" value="PAC"/>
    <property type="match status" value="2"/>
</dbReference>
<keyword evidence="10" id="KW-0902">Two-component regulatory system</keyword>
<feature type="domain" description="HPt" evidence="19">
    <location>
        <begin position="943"/>
        <end position="1038"/>
    </location>
</feature>
<dbReference type="SUPFAM" id="SSF55874">
    <property type="entry name" value="ATPase domain of HSP90 chaperone/DNA topoisomerase II/histidine kinase"/>
    <property type="match status" value="1"/>
</dbReference>
<dbReference type="PROSITE" id="PS50110">
    <property type="entry name" value="RESPONSE_REGULATORY"/>
    <property type="match status" value="1"/>
</dbReference>
<evidence type="ECO:0000256" key="13">
    <source>
        <dbReference type="PROSITE-ProRule" id="PRU00169"/>
    </source>
</evidence>
<dbReference type="RefSeq" id="WP_342201769.1">
    <property type="nucleotide sequence ID" value="NZ_JBCATE010000003.1"/>
</dbReference>
<evidence type="ECO:0000259" key="16">
    <source>
        <dbReference type="PROSITE" id="PS50110"/>
    </source>
</evidence>
<keyword evidence="9 14" id="KW-1133">Transmembrane helix</keyword>
<proteinExistence type="predicted"/>
<dbReference type="SUPFAM" id="SSF55785">
    <property type="entry name" value="PYP-like sensor domain (PAS domain)"/>
    <property type="match status" value="2"/>
</dbReference>
<dbReference type="InterPro" id="IPR036097">
    <property type="entry name" value="HisK_dim/P_sf"/>
</dbReference>
<comment type="caution">
    <text evidence="21">The sequence shown here is derived from an EMBL/GenBank/DDBJ whole genome shotgun (WGS) entry which is preliminary data.</text>
</comment>
<dbReference type="CDD" id="cd16922">
    <property type="entry name" value="HATPase_EvgS-ArcB-TorS-like"/>
    <property type="match status" value="1"/>
</dbReference>
<dbReference type="InterPro" id="IPR011006">
    <property type="entry name" value="CheY-like_superfamily"/>
</dbReference>
<dbReference type="PROSITE" id="PS50894">
    <property type="entry name" value="HPT"/>
    <property type="match status" value="1"/>
</dbReference>
<reference evidence="21 22" key="1">
    <citation type="submission" date="2024-09" db="EMBL/GenBank/DDBJ databases">
        <authorList>
            <person name="Zhang Y."/>
        </authorList>
    </citation>
    <scope>NUCLEOTIDE SEQUENCE [LARGE SCALE GENOMIC DNA]</scope>
    <source>
        <strain evidence="21 22">ZJ318</strain>
    </source>
</reference>
<dbReference type="Proteomes" id="UP001576708">
    <property type="component" value="Unassembled WGS sequence"/>
</dbReference>
<feature type="domain" description="PAS" evidence="17">
    <location>
        <begin position="277"/>
        <end position="330"/>
    </location>
</feature>
<evidence type="ECO:0000256" key="4">
    <source>
        <dbReference type="ARBA" id="ARBA00022475"/>
    </source>
</evidence>
<evidence type="ECO:0000259" key="17">
    <source>
        <dbReference type="PROSITE" id="PS50112"/>
    </source>
</evidence>
<feature type="transmembrane region" description="Helical" evidence="14">
    <location>
        <begin position="132"/>
        <end position="151"/>
    </location>
</feature>
<evidence type="ECO:0000256" key="9">
    <source>
        <dbReference type="ARBA" id="ARBA00022989"/>
    </source>
</evidence>
<feature type="transmembrane region" description="Helical" evidence="14">
    <location>
        <begin position="101"/>
        <end position="120"/>
    </location>
</feature>
<feature type="domain" description="Histidine kinase" evidence="15">
    <location>
        <begin position="549"/>
        <end position="774"/>
    </location>
</feature>
<feature type="modified residue" description="4-aspartylphosphate" evidence="13">
    <location>
        <position position="842"/>
    </location>
</feature>
<dbReference type="Pfam" id="PF08447">
    <property type="entry name" value="PAS_3"/>
    <property type="match status" value="1"/>
</dbReference>
<dbReference type="PROSITE" id="PS50113">
    <property type="entry name" value="PAC"/>
    <property type="match status" value="1"/>
</dbReference>
<dbReference type="Pfam" id="PF00512">
    <property type="entry name" value="HisKA"/>
    <property type="match status" value="1"/>
</dbReference>
<dbReference type="InterPro" id="IPR000700">
    <property type="entry name" value="PAS-assoc_C"/>
</dbReference>
<dbReference type="InterPro" id="IPR013767">
    <property type="entry name" value="PAS_fold"/>
</dbReference>
<evidence type="ECO:0000256" key="11">
    <source>
        <dbReference type="ARBA" id="ARBA00023136"/>
    </source>
</evidence>
<dbReference type="InterPro" id="IPR008207">
    <property type="entry name" value="Sig_transdc_His_kin_Hpt_dom"/>
</dbReference>
<feature type="domain" description="PAC" evidence="18">
    <location>
        <begin position="479"/>
        <end position="531"/>
    </location>
</feature>
<keyword evidence="22" id="KW-1185">Reference proteome</keyword>
<dbReference type="InterPro" id="IPR001789">
    <property type="entry name" value="Sig_transdc_resp-reg_receiver"/>
</dbReference>
<dbReference type="InterPro" id="IPR035965">
    <property type="entry name" value="PAS-like_dom_sf"/>
</dbReference>
<feature type="domain" description="MHYT" evidence="20">
    <location>
        <begin position="28"/>
        <end position="225"/>
    </location>
</feature>
<dbReference type="PRINTS" id="PR00344">
    <property type="entry name" value="BCTRLSENSOR"/>
</dbReference>
<dbReference type="SMART" id="SM00387">
    <property type="entry name" value="HATPase_c"/>
    <property type="match status" value="1"/>
</dbReference>
<evidence type="ECO:0000256" key="10">
    <source>
        <dbReference type="ARBA" id="ARBA00023012"/>
    </source>
</evidence>
<keyword evidence="7" id="KW-0547">Nucleotide-binding</keyword>
<dbReference type="InterPro" id="IPR036641">
    <property type="entry name" value="HPT_dom_sf"/>
</dbReference>
<dbReference type="Gene3D" id="1.10.287.130">
    <property type="match status" value="1"/>
</dbReference>
<dbReference type="Pfam" id="PF02518">
    <property type="entry name" value="HATPase_c"/>
    <property type="match status" value="1"/>
</dbReference>
<evidence type="ECO:0000259" key="15">
    <source>
        <dbReference type="PROSITE" id="PS50109"/>
    </source>
</evidence>
<dbReference type="InterPro" id="IPR004358">
    <property type="entry name" value="Sig_transdc_His_kin-like_C"/>
</dbReference>
<dbReference type="Gene3D" id="3.30.565.10">
    <property type="entry name" value="Histidine kinase-like ATPase, C-terminal domain"/>
    <property type="match status" value="1"/>
</dbReference>
<dbReference type="Pfam" id="PF00989">
    <property type="entry name" value="PAS"/>
    <property type="match status" value="1"/>
</dbReference>
<dbReference type="SMART" id="SM00448">
    <property type="entry name" value="REC"/>
    <property type="match status" value="1"/>
</dbReference>
<dbReference type="Gene3D" id="3.30.450.20">
    <property type="entry name" value="PAS domain"/>
    <property type="match status" value="2"/>
</dbReference>
<dbReference type="InterPro" id="IPR001610">
    <property type="entry name" value="PAC"/>
</dbReference>
<evidence type="ECO:0000313" key="22">
    <source>
        <dbReference type="Proteomes" id="UP001576708"/>
    </source>
</evidence>
<evidence type="ECO:0000256" key="1">
    <source>
        <dbReference type="ARBA" id="ARBA00000085"/>
    </source>
</evidence>
<dbReference type="Gene3D" id="1.20.120.160">
    <property type="entry name" value="HPT domain"/>
    <property type="match status" value="1"/>
</dbReference>
<dbReference type="SUPFAM" id="SSF47226">
    <property type="entry name" value="Histidine-containing phosphotransfer domain, HPT domain"/>
    <property type="match status" value="1"/>
</dbReference>
<keyword evidence="8" id="KW-0067">ATP-binding</keyword>
<dbReference type="SUPFAM" id="SSF47384">
    <property type="entry name" value="Homodimeric domain of signal transducing histidine kinase"/>
    <property type="match status" value="1"/>
</dbReference>
<evidence type="ECO:0000256" key="12">
    <source>
        <dbReference type="PROSITE-ProRule" id="PRU00110"/>
    </source>
</evidence>
<dbReference type="CDD" id="cd00082">
    <property type="entry name" value="HisKA"/>
    <property type="match status" value="1"/>
</dbReference>
<keyword evidence="5 13" id="KW-0597">Phosphoprotein</keyword>
<evidence type="ECO:0000259" key="18">
    <source>
        <dbReference type="PROSITE" id="PS50113"/>
    </source>
</evidence>
<feature type="domain" description="PAS" evidence="17">
    <location>
        <begin position="405"/>
        <end position="470"/>
    </location>
</feature>
<keyword evidence="4" id="KW-1003">Cell membrane</keyword>
<keyword evidence="6 14" id="KW-0812">Transmembrane</keyword>